<dbReference type="CDD" id="cd06579">
    <property type="entry name" value="TM_PBP1_transp_AraH_like"/>
    <property type="match status" value="1"/>
</dbReference>
<evidence type="ECO:0000313" key="8">
    <source>
        <dbReference type="Proteomes" id="UP000051184"/>
    </source>
</evidence>
<dbReference type="OrthoDB" id="7284468at2"/>
<gene>
    <name evidence="7" type="primary">rbsC_1</name>
    <name evidence="7" type="ORF">TA5114_01364</name>
</gene>
<reference evidence="8" key="1">
    <citation type="submission" date="2015-09" db="EMBL/GenBank/DDBJ databases">
        <authorList>
            <person name="Rodrigo-Torres Lidia"/>
            <person name="Arahal R.David."/>
        </authorList>
    </citation>
    <scope>NUCLEOTIDE SEQUENCE [LARGE SCALE GENOMIC DNA]</scope>
    <source>
        <strain evidence="8">CECT 5114</strain>
    </source>
</reference>
<name>A0A0P1IPS9_9RHOB</name>
<feature type="transmembrane region" description="Helical" evidence="6">
    <location>
        <begin position="52"/>
        <end position="71"/>
    </location>
</feature>
<evidence type="ECO:0000256" key="4">
    <source>
        <dbReference type="ARBA" id="ARBA00022989"/>
    </source>
</evidence>
<feature type="transmembrane region" description="Helical" evidence="6">
    <location>
        <begin position="273"/>
        <end position="292"/>
    </location>
</feature>
<dbReference type="EMBL" id="CYUE01000013">
    <property type="protein sequence ID" value="CUK25563.1"/>
    <property type="molecule type" value="Genomic_DNA"/>
</dbReference>
<keyword evidence="4 6" id="KW-1133">Transmembrane helix</keyword>
<feature type="transmembrane region" description="Helical" evidence="6">
    <location>
        <begin position="251"/>
        <end position="268"/>
    </location>
</feature>
<feature type="transmembrane region" description="Helical" evidence="6">
    <location>
        <begin position="217"/>
        <end position="239"/>
    </location>
</feature>
<evidence type="ECO:0000256" key="2">
    <source>
        <dbReference type="ARBA" id="ARBA00022475"/>
    </source>
</evidence>
<dbReference type="GO" id="GO:0005886">
    <property type="term" value="C:plasma membrane"/>
    <property type="evidence" value="ECO:0007669"/>
    <property type="project" value="UniProtKB-SubCell"/>
</dbReference>
<organism evidence="7 8">
    <name type="scientific">Cognatishimia activa</name>
    <dbReference type="NCBI Taxonomy" id="1715691"/>
    <lineage>
        <taxon>Bacteria</taxon>
        <taxon>Pseudomonadati</taxon>
        <taxon>Pseudomonadota</taxon>
        <taxon>Alphaproteobacteria</taxon>
        <taxon>Rhodobacterales</taxon>
        <taxon>Paracoccaceae</taxon>
        <taxon>Cognatishimia</taxon>
    </lineage>
</organism>
<keyword evidence="5 6" id="KW-0472">Membrane</keyword>
<evidence type="ECO:0000256" key="5">
    <source>
        <dbReference type="ARBA" id="ARBA00023136"/>
    </source>
</evidence>
<evidence type="ECO:0000313" key="7">
    <source>
        <dbReference type="EMBL" id="CUK25563.1"/>
    </source>
</evidence>
<sequence>MTTLVKPSQLPAWVNIESLLPYIGTILLIVGASFTFPQVLSIDYLSQQLQIAAFLGILAAGATLVILLGHIDLSVPWTLNGAAIVATAMAGSGNEILIACAIPAALLFGAVVGAINGLGVTILRIPSMVWTLAMNSILLGISVLNTGGFNPKGESSATMSWLASGTVASIPVAFLVWMTISTALALLMMRTGYGRYLRSIGFNERAVYLSGVSTKTVVTGAFMIAGVCSAFAGVMLAGYANQAYQSMGDPFLLPTIAAVVIGGTSILGGRGGLFGSIGGALFITILNSILSVMQISDAWRSIVFGVIILAMLLFQTLRKRG</sequence>
<dbReference type="AlphaFoldDB" id="A0A0P1IPS9"/>
<dbReference type="Pfam" id="PF02653">
    <property type="entry name" value="BPD_transp_2"/>
    <property type="match status" value="1"/>
</dbReference>
<comment type="subcellular location">
    <subcellularLocation>
        <location evidence="1">Cell membrane</location>
        <topology evidence="1">Multi-pass membrane protein</topology>
    </subcellularLocation>
</comment>
<dbReference type="RefSeq" id="WP_058314543.1">
    <property type="nucleotide sequence ID" value="NZ_CYTO01000010.1"/>
</dbReference>
<keyword evidence="8" id="KW-1185">Reference proteome</keyword>
<feature type="transmembrane region" description="Helical" evidence="6">
    <location>
        <begin position="96"/>
        <end position="116"/>
    </location>
</feature>
<keyword evidence="3 6" id="KW-0812">Transmembrane</keyword>
<feature type="transmembrane region" description="Helical" evidence="6">
    <location>
        <begin position="298"/>
        <end position="317"/>
    </location>
</feature>
<dbReference type="Proteomes" id="UP000051184">
    <property type="component" value="Unassembled WGS sequence"/>
</dbReference>
<evidence type="ECO:0000256" key="1">
    <source>
        <dbReference type="ARBA" id="ARBA00004651"/>
    </source>
</evidence>
<proteinExistence type="predicted"/>
<dbReference type="InterPro" id="IPR001851">
    <property type="entry name" value="ABC_transp_permease"/>
</dbReference>
<feature type="transmembrane region" description="Helical" evidence="6">
    <location>
        <begin position="20"/>
        <end position="40"/>
    </location>
</feature>
<dbReference type="GO" id="GO:0022857">
    <property type="term" value="F:transmembrane transporter activity"/>
    <property type="evidence" value="ECO:0007669"/>
    <property type="project" value="InterPro"/>
</dbReference>
<feature type="transmembrane region" description="Helical" evidence="6">
    <location>
        <begin position="128"/>
        <end position="149"/>
    </location>
</feature>
<evidence type="ECO:0000256" key="3">
    <source>
        <dbReference type="ARBA" id="ARBA00022692"/>
    </source>
</evidence>
<evidence type="ECO:0000256" key="6">
    <source>
        <dbReference type="SAM" id="Phobius"/>
    </source>
</evidence>
<dbReference type="PANTHER" id="PTHR32196">
    <property type="entry name" value="ABC TRANSPORTER PERMEASE PROTEIN YPHD-RELATED-RELATED"/>
    <property type="match status" value="1"/>
</dbReference>
<accession>A0A0P1IPS9</accession>
<feature type="transmembrane region" description="Helical" evidence="6">
    <location>
        <begin position="161"/>
        <end position="188"/>
    </location>
</feature>
<protein>
    <submittedName>
        <fullName evidence="7">Ribose transport system permease protein RbsC</fullName>
    </submittedName>
</protein>
<dbReference type="STRING" id="1715691.TA5113_01624"/>
<keyword evidence="2" id="KW-1003">Cell membrane</keyword>
<dbReference type="PANTHER" id="PTHR32196:SF72">
    <property type="entry name" value="RIBOSE IMPORT PERMEASE PROTEIN RBSC"/>
    <property type="match status" value="1"/>
</dbReference>